<keyword evidence="2" id="KW-0808">Transferase</keyword>
<dbReference type="PANTHER" id="PTHR33064">
    <property type="entry name" value="POL PROTEIN"/>
    <property type="match status" value="1"/>
</dbReference>
<keyword evidence="1" id="KW-0645">Protease</keyword>
<gene>
    <name evidence="10" type="ORF">LSAT_V11C500289680</name>
</gene>
<dbReference type="Pfam" id="PF17917">
    <property type="entry name" value="RT_RNaseH"/>
    <property type="match status" value="1"/>
</dbReference>
<evidence type="ECO:0000256" key="5">
    <source>
        <dbReference type="ARBA" id="ARBA00022750"/>
    </source>
</evidence>
<accession>A0A9R1VLI5</accession>
<dbReference type="GO" id="GO:0004190">
    <property type="term" value="F:aspartic-type endopeptidase activity"/>
    <property type="evidence" value="ECO:0007669"/>
    <property type="project" value="UniProtKB-KW"/>
</dbReference>
<proteinExistence type="predicted"/>
<feature type="domain" description="Reverse transcriptase RNase H-like" evidence="9">
    <location>
        <begin position="55"/>
        <end position="128"/>
    </location>
</feature>
<organism evidence="10 11">
    <name type="scientific">Lactuca sativa</name>
    <name type="common">Garden lettuce</name>
    <dbReference type="NCBI Taxonomy" id="4236"/>
    <lineage>
        <taxon>Eukaryota</taxon>
        <taxon>Viridiplantae</taxon>
        <taxon>Streptophyta</taxon>
        <taxon>Embryophyta</taxon>
        <taxon>Tracheophyta</taxon>
        <taxon>Spermatophyta</taxon>
        <taxon>Magnoliopsida</taxon>
        <taxon>eudicotyledons</taxon>
        <taxon>Gunneridae</taxon>
        <taxon>Pentapetalae</taxon>
        <taxon>asterids</taxon>
        <taxon>campanulids</taxon>
        <taxon>Asterales</taxon>
        <taxon>Asteraceae</taxon>
        <taxon>Cichorioideae</taxon>
        <taxon>Cichorieae</taxon>
        <taxon>Lactucinae</taxon>
        <taxon>Lactuca</taxon>
    </lineage>
</organism>
<comment type="caution">
    <text evidence="10">The sequence shown here is derived from an EMBL/GenBank/DDBJ whole genome shotgun (WGS) entry which is preliminary data.</text>
</comment>
<keyword evidence="11" id="KW-1185">Reference proteome</keyword>
<dbReference type="InterPro" id="IPR051320">
    <property type="entry name" value="Viral_Replic_Matur_Polypro"/>
</dbReference>
<dbReference type="PANTHER" id="PTHR33064:SF37">
    <property type="entry name" value="RIBONUCLEASE H"/>
    <property type="match status" value="1"/>
</dbReference>
<evidence type="ECO:0000256" key="2">
    <source>
        <dbReference type="ARBA" id="ARBA00022679"/>
    </source>
</evidence>
<keyword evidence="6" id="KW-0255">Endonuclease</keyword>
<dbReference type="GO" id="GO:0003964">
    <property type="term" value="F:RNA-directed DNA polymerase activity"/>
    <property type="evidence" value="ECO:0007669"/>
    <property type="project" value="UniProtKB-KW"/>
</dbReference>
<reference evidence="10 11" key="1">
    <citation type="journal article" date="2017" name="Nat. Commun.">
        <title>Genome assembly with in vitro proximity ligation data and whole-genome triplication in lettuce.</title>
        <authorList>
            <person name="Reyes-Chin-Wo S."/>
            <person name="Wang Z."/>
            <person name="Yang X."/>
            <person name="Kozik A."/>
            <person name="Arikit S."/>
            <person name="Song C."/>
            <person name="Xia L."/>
            <person name="Froenicke L."/>
            <person name="Lavelle D.O."/>
            <person name="Truco M.J."/>
            <person name="Xia R."/>
            <person name="Zhu S."/>
            <person name="Xu C."/>
            <person name="Xu H."/>
            <person name="Xu X."/>
            <person name="Cox K."/>
            <person name="Korf I."/>
            <person name="Meyers B.C."/>
            <person name="Michelmore R.W."/>
        </authorList>
    </citation>
    <scope>NUCLEOTIDE SEQUENCE [LARGE SCALE GENOMIC DNA]</scope>
    <source>
        <strain evidence="11">cv. Salinas</strain>
        <tissue evidence="10">Seedlings</tissue>
    </source>
</reference>
<keyword evidence="8" id="KW-0695">RNA-directed DNA polymerase</keyword>
<dbReference type="SUPFAM" id="SSF56672">
    <property type="entry name" value="DNA/RNA polymerases"/>
    <property type="match status" value="1"/>
</dbReference>
<keyword evidence="7" id="KW-0378">Hydrolase</keyword>
<protein>
    <recommendedName>
        <fullName evidence="9">Reverse transcriptase RNase H-like domain-containing protein</fullName>
    </recommendedName>
</protein>
<dbReference type="AlphaFoldDB" id="A0A9R1VLI5"/>
<evidence type="ECO:0000256" key="6">
    <source>
        <dbReference type="ARBA" id="ARBA00022759"/>
    </source>
</evidence>
<evidence type="ECO:0000256" key="7">
    <source>
        <dbReference type="ARBA" id="ARBA00022801"/>
    </source>
</evidence>
<keyword evidence="4" id="KW-0540">Nuclease</keyword>
<keyword evidence="5" id="KW-0064">Aspartyl protease</keyword>
<evidence type="ECO:0000313" key="10">
    <source>
        <dbReference type="EMBL" id="KAJ0206997.1"/>
    </source>
</evidence>
<evidence type="ECO:0000313" key="11">
    <source>
        <dbReference type="Proteomes" id="UP000235145"/>
    </source>
</evidence>
<evidence type="ECO:0000256" key="3">
    <source>
        <dbReference type="ARBA" id="ARBA00022695"/>
    </source>
</evidence>
<dbReference type="EMBL" id="NBSK02000005">
    <property type="protein sequence ID" value="KAJ0206997.1"/>
    <property type="molecule type" value="Genomic_DNA"/>
</dbReference>
<sequence length="128" mass="15070">MKTRKRHLQIDLVKDTIILYDKLKKKYIPRTESHTQKKRKLYLVYLWQTQIGKKIIAIDASDIGYGGVLKQISLHNKQLYLVRFHSGKWSNSLKNYAPTAKEILAIVNCVLKFQDDLYNQQFNIITDC</sequence>
<name>A0A9R1VLI5_LACSA</name>
<dbReference type="InterPro" id="IPR043502">
    <property type="entry name" value="DNA/RNA_pol_sf"/>
</dbReference>
<dbReference type="InterPro" id="IPR041373">
    <property type="entry name" value="RT_RNaseH"/>
</dbReference>
<evidence type="ECO:0000256" key="4">
    <source>
        <dbReference type="ARBA" id="ARBA00022722"/>
    </source>
</evidence>
<dbReference type="Proteomes" id="UP000235145">
    <property type="component" value="Unassembled WGS sequence"/>
</dbReference>
<dbReference type="GO" id="GO:0004519">
    <property type="term" value="F:endonuclease activity"/>
    <property type="evidence" value="ECO:0007669"/>
    <property type="project" value="UniProtKB-KW"/>
</dbReference>
<dbReference type="GO" id="GO:0006508">
    <property type="term" value="P:proteolysis"/>
    <property type="evidence" value="ECO:0007669"/>
    <property type="project" value="UniProtKB-KW"/>
</dbReference>
<evidence type="ECO:0000259" key="9">
    <source>
        <dbReference type="Pfam" id="PF17917"/>
    </source>
</evidence>
<evidence type="ECO:0000256" key="1">
    <source>
        <dbReference type="ARBA" id="ARBA00022670"/>
    </source>
</evidence>
<evidence type="ECO:0000256" key="8">
    <source>
        <dbReference type="ARBA" id="ARBA00022918"/>
    </source>
</evidence>
<keyword evidence="3" id="KW-0548">Nucleotidyltransferase</keyword>